<sequence>MNVISKSIKVFFTFLKKLVSLYSFIKQPPFKNLYHNFI</sequence>
<protein>
    <submittedName>
        <fullName evidence="1">Uncharacterized protein</fullName>
    </submittedName>
</protein>
<reference evidence="1" key="1">
    <citation type="journal article" date="2021" name="Proc. Natl. Acad. Sci. U.S.A.">
        <title>A Catalog of Tens of Thousands of Viruses from Human Metagenomes Reveals Hidden Associations with Chronic Diseases.</title>
        <authorList>
            <person name="Tisza M.J."/>
            <person name="Buck C.B."/>
        </authorList>
    </citation>
    <scope>NUCLEOTIDE SEQUENCE</scope>
    <source>
        <strain evidence="1">CtIbU14</strain>
    </source>
</reference>
<organism evidence="1">
    <name type="scientific">Caudovirales sp. ctIbU14</name>
    <dbReference type="NCBI Taxonomy" id="2825761"/>
    <lineage>
        <taxon>Viruses</taxon>
        <taxon>Duplodnaviria</taxon>
        <taxon>Heunggongvirae</taxon>
        <taxon>Uroviricota</taxon>
        <taxon>Caudoviricetes</taxon>
    </lineage>
</organism>
<name>A0A8S5NTH0_9CAUD</name>
<evidence type="ECO:0000313" key="1">
    <source>
        <dbReference type="EMBL" id="DAD97504.1"/>
    </source>
</evidence>
<accession>A0A8S5NTH0</accession>
<proteinExistence type="predicted"/>
<dbReference type="EMBL" id="BK015243">
    <property type="protein sequence ID" value="DAD97504.1"/>
    <property type="molecule type" value="Genomic_DNA"/>
</dbReference>